<feature type="transmembrane region" description="Helical" evidence="9">
    <location>
        <begin position="190"/>
        <end position="212"/>
    </location>
</feature>
<feature type="transmembrane region" description="Helical" evidence="9">
    <location>
        <begin position="232"/>
        <end position="253"/>
    </location>
</feature>
<keyword evidence="12" id="KW-1185">Reference proteome</keyword>
<evidence type="ECO:0000256" key="5">
    <source>
        <dbReference type="ARBA" id="ARBA00022827"/>
    </source>
</evidence>
<dbReference type="AlphaFoldDB" id="A0A9P0QNC6"/>
<evidence type="ECO:0000256" key="4">
    <source>
        <dbReference type="ARBA" id="ARBA00022692"/>
    </source>
</evidence>
<dbReference type="InterPro" id="IPR051410">
    <property type="entry name" value="Ferric/Cupric_Reductase"/>
</dbReference>
<dbReference type="InterPro" id="IPR013130">
    <property type="entry name" value="Fe3_Rdtase_TM_dom"/>
</dbReference>
<evidence type="ECO:0000256" key="8">
    <source>
        <dbReference type="ARBA" id="ARBA00023136"/>
    </source>
</evidence>
<dbReference type="PANTHER" id="PTHR32361">
    <property type="entry name" value="FERRIC/CUPRIC REDUCTASE TRANSMEMBRANE COMPONENT"/>
    <property type="match status" value="1"/>
</dbReference>
<keyword evidence="2" id="KW-0813">Transport</keyword>
<evidence type="ECO:0000256" key="6">
    <source>
        <dbReference type="ARBA" id="ARBA00022989"/>
    </source>
</evidence>
<evidence type="ECO:0000256" key="2">
    <source>
        <dbReference type="ARBA" id="ARBA00022448"/>
    </source>
</evidence>
<dbReference type="Pfam" id="PF01794">
    <property type="entry name" value="Ferric_reduct"/>
    <property type="match status" value="1"/>
</dbReference>
<dbReference type="PANTHER" id="PTHR32361:SF23">
    <property type="entry name" value="FERRIC-CHELATE REDUCTASE"/>
    <property type="match status" value="1"/>
</dbReference>
<keyword evidence="3" id="KW-0285">Flavoprotein</keyword>
<keyword evidence="8 9" id="KW-0472">Membrane</keyword>
<evidence type="ECO:0000313" key="12">
    <source>
        <dbReference type="Proteomes" id="UP000837801"/>
    </source>
</evidence>
<keyword evidence="7" id="KW-0406">Ion transport</keyword>
<evidence type="ECO:0000256" key="1">
    <source>
        <dbReference type="ARBA" id="ARBA00004141"/>
    </source>
</evidence>
<feature type="domain" description="Ferric oxidoreductase" evidence="10">
    <location>
        <begin position="156"/>
        <end position="274"/>
    </location>
</feature>
<feature type="transmembrane region" description="Helical" evidence="9">
    <location>
        <begin position="260"/>
        <end position="278"/>
    </location>
</feature>
<comment type="subcellular location">
    <subcellularLocation>
        <location evidence="1">Membrane</location>
        <topology evidence="1">Multi-pass membrane protein</topology>
    </subcellularLocation>
</comment>
<dbReference type="GO" id="GO:0006826">
    <property type="term" value="P:iron ion transport"/>
    <property type="evidence" value="ECO:0007669"/>
    <property type="project" value="TreeGrafter"/>
</dbReference>
<feature type="transmembrane region" description="Helical" evidence="9">
    <location>
        <begin position="290"/>
        <end position="308"/>
    </location>
</feature>
<evidence type="ECO:0000256" key="7">
    <source>
        <dbReference type="ARBA" id="ARBA00023065"/>
    </source>
</evidence>
<dbReference type="Proteomes" id="UP000837801">
    <property type="component" value="Unassembled WGS sequence"/>
</dbReference>
<evidence type="ECO:0000256" key="9">
    <source>
        <dbReference type="SAM" id="Phobius"/>
    </source>
</evidence>
<evidence type="ECO:0000259" key="10">
    <source>
        <dbReference type="Pfam" id="PF01794"/>
    </source>
</evidence>
<name>A0A9P0QNC6_9ASCO</name>
<reference evidence="11" key="1">
    <citation type="submission" date="2022-03" db="EMBL/GenBank/DDBJ databases">
        <authorList>
            <person name="Legras J.-L."/>
            <person name="Devillers H."/>
            <person name="Grondin C."/>
        </authorList>
    </citation>
    <scope>NUCLEOTIDE SEQUENCE</scope>
    <source>
        <strain evidence="11">CLIB 1423</strain>
    </source>
</reference>
<accession>A0A9P0QNC6</accession>
<keyword evidence="6 9" id="KW-1133">Transmembrane helix</keyword>
<comment type="caution">
    <text evidence="11">The sequence shown here is derived from an EMBL/GenBank/DDBJ whole genome shotgun (WGS) entry which is preliminary data.</text>
</comment>
<feature type="transmembrane region" description="Helical" evidence="9">
    <location>
        <begin position="152"/>
        <end position="170"/>
    </location>
</feature>
<dbReference type="GO" id="GO:0015677">
    <property type="term" value="P:copper ion import"/>
    <property type="evidence" value="ECO:0007669"/>
    <property type="project" value="TreeGrafter"/>
</dbReference>
<protein>
    <recommendedName>
        <fullName evidence="10">Ferric oxidoreductase domain-containing protein</fullName>
    </recommendedName>
</protein>
<dbReference type="OrthoDB" id="17725at2759"/>
<dbReference type="GO" id="GO:0006879">
    <property type="term" value="P:intracellular iron ion homeostasis"/>
    <property type="evidence" value="ECO:0007669"/>
    <property type="project" value="TreeGrafter"/>
</dbReference>
<organism evidence="11 12">
    <name type="scientific">[Candida] railenensis</name>
    <dbReference type="NCBI Taxonomy" id="45579"/>
    <lineage>
        <taxon>Eukaryota</taxon>
        <taxon>Fungi</taxon>
        <taxon>Dikarya</taxon>
        <taxon>Ascomycota</taxon>
        <taxon>Saccharomycotina</taxon>
        <taxon>Pichiomycetes</taxon>
        <taxon>Debaryomycetaceae</taxon>
        <taxon>Kurtzmaniella</taxon>
    </lineage>
</organism>
<dbReference type="GO" id="GO:0005886">
    <property type="term" value="C:plasma membrane"/>
    <property type="evidence" value="ECO:0007669"/>
    <property type="project" value="TreeGrafter"/>
</dbReference>
<gene>
    <name evidence="11" type="ORF">CLIB1423_06S05908</name>
</gene>
<keyword evidence="5" id="KW-0274">FAD</keyword>
<dbReference type="EMBL" id="CAKXYY010000006">
    <property type="protein sequence ID" value="CAH2352414.1"/>
    <property type="molecule type" value="Genomic_DNA"/>
</dbReference>
<keyword evidence="4 9" id="KW-0812">Transmembrane</keyword>
<feature type="transmembrane region" description="Helical" evidence="9">
    <location>
        <begin position="111"/>
        <end position="132"/>
    </location>
</feature>
<feature type="transmembrane region" description="Helical" evidence="9">
    <location>
        <begin position="44"/>
        <end position="62"/>
    </location>
</feature>
<evidence type="ECO:0000256" key="3">
    <source>
        <dbReference type="ARBA" id="ARBA00022630"/>
    </source>
</evidence>
<proteinExistence type="predicted"/>
<evidence type="ECO:0000313" key="11">
    <source>
        <dbReference type="EMBL" id="CAH2352414.1"/>
    </source>
</evidence>
<dbReference type="GO" id="GO:0000293">
    <property type="term" value="F:ferric-chelate reductase activity"/>
    <property type="evidence" value="ECO:0007669"/>
    <property type="project" value="TreeGrafter"/>
</dbReference>
<sequence length="344" mass="39499">MDKRRVTYNGLDCETDYGSEAYMIEFDISQADVLFSDQFLYGKYTVYFGLAAILLATLKNVWYRYSDMTYRRKVQNGSIEPGYFGSFIAVLTAFSRSIGYKPINMYVSKYLGLPATSGSFLFVFATTLYLALYSFVPHYWYRGCRGFGSPPLAVRTGVMAVALIPFIYILGGKTNMITLVTGISYEKLNVFHQFCGVACFVLSLIHIIPFIYQIYNEGGTSWLAHKFATFSYYSGIPPLIFIGILIFGSNSWVRKHCYEGFLHIHWLCGIGFFGTTVWHIHDANYEMWDYMWSALAFWMSQLMYRALVKTCFKPNALFLKPRPAQLRILDSQTFEVVVTNVADW</sequence>